<evidence type="ECO:0000313" key="2">
    <source>
        <dbReference type="Proteomes" id="UP000266091"/>
    </source>
</evidence>
<protein>
    <submittedName>
        <fullName evidence="1">Uncharacterized protein</fullName>
    </submittedName>
</protein>
<dbReference type="Proteomes" id="UP000266091">
    <property type="component" value="Unassembled WGS sequence"/>
</dbReference>
<keyword evidence="2" id="KW-1185">Reference proteome</keyword>
<organism evidence="1 2">
    <name type="scientific">Mesosutterella multiformis</name>
    <dbReference type="NCBI Taxonomy" id="2259133"/>
    <lineage>
        <taxon>Bacteria</taxon>
        <taxon>Pseudomonadati</taxon>
        <taxon>Pseudomonadota</taxon>
        <taxon>Betaproteobacteria</taxon>
        <taxon>Burkholderiales</taxon>
        <taxon>Sutterellaceae</taxon>
        <taxon>Mesosutterella</taxon>
    </lineage>
</organism>
<comment type="caution">
    <text evidence="1">The sequence shown here is derived from an EMBL/GenBank/DDBJ whole genome shotgun (WGS) entry which is preliminary data.</text>
</comment>
<dbReference type="OrthoDB" id="9901320at2"/>
<reference evidence="1 2" key="1">
    <citation type="journal article" date="2018" name="Int. J. Syst. Evol. Microbiol.">
        <title>Mesosutterella multiformis gen. nov., sp. nov., a member of the family Sutterellaceae and Sutterella megalosphaeroides sp. nov., isolated from human faeces.</title>
        <authorList>
            <person name="Sakamoto M."/>
            <person name="Ikeyama N."/>
            <person name="Kunihiro T."/>
            <person name="Iino T."/>
            <person name="Yuki M."/>
            <person name="Ohkuma M."/>
        </authorList>
    </citation>
    <scope>NUCLEOTIDE SEQUENCE [LARGE SCALE GENOMIC DNA]</scope>
    <source>
        <strain evidence="1 2">4NBBH2</strain>
    </source>
</reference>
<evidence type="ECO:0000313" key="1">
    <source>
        <dbReference type="EMBL" id="GBO94586.1"/>
    </source>
</evidence>
<dbReference type="AlphaFoldDB" id="A0A388SE86"/>
<dbReference type="EMBL" id="BGZJ01000002">
    <property type="protein sequence ID" value="GBO94586.1"/>
    <property type="molecule type" value="Genomic_DNA"/>
</dbReference>
<proteinExistence type="predicted"/>
<accession>A0A388SE86</accession>
<dbReference type="RefSeq" id="WP_116270830.1">
    <property type="nucleotide sequence ID" value="NZ_BGZJ01000002.1"/>
</dbReference>
<gene>
    <name evidence="1" type="ORF">MESMUL_19400</name>
</gene>
<name>A0A388SE86_9BURK</name>
<sequence length="114" mass="13060">MEVTQSQSAIHDAVIKAANERKFMVEKDTPSSVALVYPPVNHGKYIQFHARYRVDIGPHSYEVKYIDSMGLDVSKCTQPAFEDKLCGHRKVNQWQLMLDQAIENHLAYKEPAKK</sequence>